<keyword evidence="1" id="KW-1133">Transmembrane helix</keyword>
<evidence type="ECO:0000313" key="2">
    <source>
        <dbReference type="EMBL" id="MFL0196607.1"/>
    </source>
</evidence>
<evidence type="ECO:0000256" key="1">
    <source>
        <dbReference type="SAM" id="Phobius"/>
    </source>
</evidence>
<proteinExistence type="predicted"/>
<keyword evidence="3" id="KW-1185">Reference proteome</keyword>
<organism evidence="2 3">
    <name type="scientific">Candidatus Clostridium eludens</name>
    <dbReference type="NCBI Taxonomy" id="3381663"/>
    <lineage>
        <taxon>Bacteria</taxon>
        <taxon>Bacillati</taxon>
        <taxon>Bacillota</taxon>
        <taxon>Clostridia</taxon>
        <taxon>Eubacteriales</taxon>
        <taxon>Clostridiaceae</taxon>
        <taxon>Clostridium</taxon>
    </lineage>
</organism>
<dbReference type="Proteomes" id="UP001623660">
    <property type="component" value="Unassembled WGS sequence"/>
</dbReference>
<name>A0ABW8SLQ6_9CLOT</name>
<protein>
    <submittedName>
        <fullName evidence="2">ABC transporter permease</fullName>
    </submittedName>
</protein>
<accession>A0ABW8SLQ6</accession>
<feature type="transmembrane region" description="Helical" evidence="1">
    <location>
        <begin position="26"/>
        <end position="52"/>
    </location>
</feature>
<keyword evidence="1" id="KW-0472">Membrane</keyword>
<sequence>MFPIGGLCAILIGSLNDRPKYYNLKMWQQVFIGGSLITMIELLAGAFFNLYLHLNLWDYSKERFNFMGQICLKNLIYWYLLTIIIIWFDDVLSSYFHDEEKPRGIFNYFIKLVKLR</sequence>
<comment type="caution">
    <text evidence="2">The sequence shown here is derived from an EMBL/GenBank/DDBJ whole genome shotgun (WGS) entry which is preliminary data.</text>
</comment>
<reference evidence="2 3" key="1">
    <citation type="submission" date="2024-11" db="EMBL/GenBank/DDBJ databases">
        <authorList>
            <person name="Heng Y.C."/>
            <person name="Lim A.C.H."/>
            <person name="Lee J.K.Y."/>
            <person name="Kittelmann S."/>
        </authorList>
    </citation>
    <scope>NUCLEOTIDE SEQUENCE [LARGE SCALE GENOMIC DNA]</scope>
    <source>
        <strain evidence="2 3">WILCCON 0269</strain>
    </source>
</reference>
<evidence type="ECO:0000313" key="3">
    <source>
        <dbReference type="Proteomes" id="UP001623660"/>
    </source>
</evidence>
<gene>
    <name evidence="2" type="ORF">ACJDU8_13725</name>
</gene>
<feature type="transmembrane region" description="Helical" evidence="1">
    <location>
        <begin position="64"/>
        <end position="88"/>
    </location>
</feature>
<dbReference type="Pfam" id="PF06541">
    <property type="entry name" value="ABC_trans_CmpB"/>
    <property type="match status" value="1"/>
</dbReference>
<dbReference type="InterPro" id="IPR010540">
    <property type="entry name" value="CmpB_TMEM229"/>
</dbReference>
<dbReference type="RefSeq" id="WP_406792714.1">
    <property type="nucleotide sequence ID" value="NZ_JBJHZX010000019.1"/>
</dbReference>
<dbReference type="EMBL" id="JBJHZX010000019">
    <property type="protein sequence ID" value="MFL0196607.1"/>
    <property type="molecule type" value="Genomic_DNA"/>
</dbReference>
<keyword evidence="1" id="KW-0812">Transmembrane</keyword>